<accession>A0A2K5HB36</accession>
<dbReference type="Ensembl" id="ENSCANT00000006502.1">
    <property type="protein sequence ID" value="ENSCANP00000001556.1"/>
    <property type="gene ID" value="ENSCANG00000005911.1"/>
</dbReference>
<proteinExistence type="predicted"/>
<dbReference type="AlphaFoldDB" id="A0A2K5HB36"/>
<evidence type="ECO:0000313" key="1">
    <source>
        <dbReference type="Ensembl" id="ENSCANP00000001556.1"/>
    </source>
</evidence>
<dbReference type="Proteomes" id="UP000233080">
    <property type="component" value="Unassembled WGS sequence"/>
</dbReference>
<protein>
    <submittedName>
        <fullName evidence="1">Uncharacterized protein</fullName>
    </submittedName>
</protein>
<keyword evidence="2" id="KW-1185">Reference proteome</keyword>
<reference evidence="1" key="2">
    <citation type="submission" date="2025-09" db="UniProtKB">
        <authorList>
            <consortium name="Ensembl"/>
        </authorList>
    </citation>
    <scope>IDENTIFICATION</scope>
</reference>
<organism evidence="1 2">
    <name type="scientific">Colobus angolensis palliatus</name>
    <name type="common">Peters' Angolan colobus</name>
    <dbReference type="NCBI Taxonomy" id="336983"/>
    <lineage>
        <taxon>Eukaryota</taxon>
        <taxon>Metazoa</taxon>
        <taxon>Chordata</taxon>
        <taxon>Craniata</taxon>
        <taxon>Vertebrata</taxon>
        <taxon>Euteleostomi</taxon>
        <taxon>Mammalia</taxon>
        <taxon>Eutheria</taxon>
        <taxon>Euarchontoglires</taxon>
        <taxon>Primates</taxon>
        <taxon>Haplorrhini</taxon>
        <taxon>Catarrhini</taxon>
        <taxon>Cercopithecidae</taxon>
        <taxon>Colobinae</taxon>
        <taxon>Colobus</taxon>
    </lineage>
</organism>
<sequence>MEGVCNFMVKLILLKHNGVLKLTKSEHLKLYVSSNENSLSEILKEIDSACKDFSSEV</sequence>
<reference evidence="1" key="1">
    <citation type="submission" date="2025-08" db="UniProtKB">
        <authorList>
            <consortium name="Ensembl"/>
        </authorList>
    </citation>
    <scope>IDENTIFICATION</scope>
</reference>
<evidence type="ECO:0000313" key="2">
    <source>
        <dbReference type="Proteomes" id="UP000233080"/>
    </source>
</evidence>
<name>A0A2K5HB36_COLAP</name>